<dbReference type="GO" id="GO:0005811">
    <property type="term" value="C:lipid droplet"/>
    <property type="evidence" value="ECO:0007669"/>
    <property type="project" value="InterPro"/>
</dbReference>
<dbReference type="PANTHER" id="PTHR11764">
    <property type="entry name" value="TERPENE CYCLASE/MUTASE FAMILY MEMBER"/>
    <property type="match status" value="1"/>
</dbReference>
<evidence type="ECO:0000256" key="3">
    <source>
        <dbReference type="ARBA" id="ARBA00022737"/>
    </source>
</evidence>
<dbReference type="SUPFAM" id="SSF48239">
    <property type="entry name" value="Terpenoid cyclases/Protein prenyltransferases"/>
    <property type="match status" value="1"/>
</dbReference>
<dbReference type="GO" id="GO:0016866">
    <property type="term" value="F:intramolecular transferase activity"/>
    <property type="evidence" value="ECO:0007669"/>
    <property type="project" value="InterPro"/>
</dbReference>
<organism evidence="5 6">
    <name type="scientific">Iodidimonas gelatinilytica</name>
    <dbReference type="NCBI Taxonomy" id="1236966"/>
    <lineage>
        <taxon>Bacteria</taxon>
        <taxon>Pseudomonadati</taxon>
        <taxon>Pseudomonadota</taxon>
        <taxon>Alphaproteobacteria</taxon>
        <taxon>Iodidimonadales</taxon>
        <taxon>Iodidimonadaceae</taxon>
        <taxon>Iodidimonas</taxon>
    </lineage>
</organism>
<keyword evidence="3" id="KW-0677">Repeat</keyword>
<comment type="similarity">
    <text evidence="2">Belongs to the terpene cyclase/mutase family.</text>
</comment>
<feature type="domain" description="Squalene cyclase C-terminal" evidence="4">
    <location>
        <begin position="2"/>
        <end position="165"/>
    </location>
</feature>
<dbReference type="InterPro" id="IPR018333">
    <property type="entry name" value="Squalene_cyclase"/>
</dbReference>
<dbReference type="Proteomes" id="UP000325187">
    <property type="component" value="Unassembled WGS sequence"/>
</dbReference>
<dbReference type="UniPathway" id="UPA00337"/>
<name>A0A5A7MU24_9PROT</name>
<comment type="pathway">
    <text evidence="1">Secondary metabolite biosynthesis; hopanoid biosynthesis.</text>
</comment>
<evidence type="ECO:0000313" key="6">
    <source>
        <dbReference type="Proteomes" id="UP000325187"/>
    </source>
</evidence>
<dbReference type="InterPro" id="IPR008930">
    <property type="entry name" value="Terpenoid_cyclase/PrenylTrfase"/>
</dbReference>
<gene>
    <name evidence="5" type="ORF">JCM17845_00840</name>
</gene>
<sequence length="178" mass="20458">MSHPTVKRGIDYLKNLQEDDGSWYGRWGTNYVYGTWSVLSALNAVGVDMDADYVQKAVNWLKARQNDDGGWGESGDSYYEHMKHDAAPSTPSQTAWALLGLMAAGHVKDEATRKGIDFLLAHPRTKDGRWEEPWYNAVGFPRVFYLRYHGYSHFFPVWALSRYRNLTRSNDKSVQWGM</sequence>
<dbReference type="Pfam" id="PF13243">
    <property type="entry name" value="SQHop_cyclase_C"/>
    <property type="match status" value="1"/>
</dbReference>
<proteinExistence type="inferred from homology"/>
<dbReference type="PANTHER" id="PTHR11764:SF20">
    <property type="entry name" value="LANOSTEROL SYNTHASE"/>
    <property type="match status" value="1"/>
</dbReference>
<reference evidence="5 6" key="1">
    <citation type="submission" date="2019-09" db="EMBL/GenBank/DDBJ databases">
        <title>NBRP : Genome information of microbial organism related human and environment.</title>
        <authorList>
            <person name="Hattori M."/>
            <person name="Oshima K."/>
            <person name="Inaba H."/>
            <person name="Suda W."/>
            <person name="Sakamoto M."/>
            <person name="Iino T."/>
            <person name="Kitahara M."/>
            <person name="Oshida Y."/>
            <person name="Iida T."/>
            <person name="Kudo T."/>
            <person name="Itoh T."/>
            <person name="Ohkuma M."/>
        </authorList>
    </citation>
    <scope>NUCLEOTIDE SEQUENCE [LARGE SCALE GENOMIC DNA]</scope>
    <source>
        <strain evidence="5 6">Mie-1</strain>
    </source>
</reference>
<evidence type="ECO:0000313" key="5">
    <source>
        <dbReference type="EMBL" id="GEQ99460.1"/>
    </source>
</evidence>
<comment type="caution">
    <text evidence="5">The sequence shown here is derived from an EMBL/GenBank/DDBJ whole genome shotgun (WGS) entry which is preliminary data.</text>
</comment>
<evidence type="ECO:0000259" key="4">
    <source>
        <dbReference type="Pfam" id="PF13243"/>
    </source>
</evidence>
<accession>A0A5A7MU24</accession>
<dbReference type="InterPro" id="IPR032696">
    <property type="entry name" value="SQ_cyclase_C"/>
</dbReference>
<dbReference type="GO" id="GO:0016104">
    <property type="term" value="P:triterpenoid biosynthetic process"/>
    <property type="evidence" value="ECO:0007669"/>
    <property type="project" value="InterPro"/>
</dbReference>
<evidence type="ECO:0000256" key="1">
    <source>
        <dbReference type="ARBA" id="ARBA00004999"/>
    </source>
</evidence>
<dbReference type="Gene3D" id="1.50.10.20">
    <property type="match status" value="1"/>
</dbReference>
<dbReference type="EMBL" id="BKCM01000001">
    <property type="protein sequence ID" value="GEQ99460.1"/>
    <property type="molecule type" value="Genomic_DNA"/>
</dbReference>
<evidence type="ECO:0000256" key="2">
    <source>
        <dbReference type="ARBA" id="ARBA00009755"/>
    </source>
</evidence>
<dbReference type="AlphaFoldDB" id="A0A5A7MU24"/>
<protein>
    <recommendedName>
        <fullName evidence="4">Squalene cyclase C-terminal domain-containing protein</fullName>
    </recommendedName>
</protein>
<keyword evidence="6" id="KW-1185">Reference proteome</keyword>